<dbReference type="PROSITE" id="PS50011">
    <property type="entry name" value="PROTEIN_KINASE_DOM"/>
    <property type="match status" value="1"/>
</dbReference>
<dbReference type="OMA" id="GAIMWRI"/>
<evidence type="ECO:0000313" key="2">
    <source>
        <dbReference type="EMBL" id="CAD8132351.1"/>
    </source>
</evidence>
<dbReference type="AlphaFoldDB" id="A0A8S1RTP9"/>
<dbReference type="Proteomes" id="UP000683925">
    <property type="component" value="Unassembled WGS sequence"/>
</dbReference>
<protein>
    <recommendedName>
        <fullName evidence="1">Protein kinase domain-containing protein</fullName>
    </recommendedName>
</protein>
<organism evidence="2 3">
    <name type="scientific">Paramecium octaurelia</name>
    <dbReference type="NCBI Taxonomy" id="43137"/>
    <lineage>
        <taxon>Eukaryota</taxon>
        <taxon>Sar</taxon>
        <taxon>Alveolata</taxon>
        <taxon>Ciliophora</taxon>
        <taxon>Intramacronucleata</taxon>
        <taxon>Oligohymenophorea</taxon>
        <taxon>Peniculida</taxon>
        <taxon>Parameciidae</taxon>
        <taxon>Paramecium</taxon>
    </lineage>
</organism>
<accession>A0A8S1RTP9</accession>
<dbReference type="OrthoDB" id="301531at2759"/>
<keyword evidence="3" id="KW-1185">Reference proteome</keyword>
<evidence type="ECO:0000259" key="1">
    <source>
        <dbReference type="PROSITE" id="PS50011"/>
    </source>
</evidence>
<gene>
    <name evidence="2" type="ORF">POCTA_138.1.T0030389</name>
</gene>
<proteinExistence type="predicted"/>
<comment type="caution">
    <text evidence="2">The sequence shown here is derived from an EMBL/GenBank/DDBJ whole genome shotgun (WGS) entry which is preliminary data.</text>
</comment>
<reference evidence="2" key="1">
    <citation type="submission" date="2021-01" db="EMBL/GenBank/DDBJ databases">
        <authorList>
            <consortium name="Genoscope - CEA"/>
            <person name="William W."/>
        </authorList>
    </citation>
    <scope>NUCLEOTIDE SEQUENCE</scope>
</reference>
<dbReference type="GO" id="GO:0004672">
    <property type="term" value="F:protein kinase activity"/>
    <property type="evidence" value="ECO:0007669"/>
    <property type="project" value="InterPro"/>
</dbReference>
<dbReference type="GO" id="GO:0005524">
    <property type="term" value="F:ATP binding"/>
    <property type="evidence" value="ECO:0007669"/>
    <property type="project" value="InterPro"/>
</dbReference>
<name>A0A8S1RTP9_PAROT</name>
<feature type="domain" description="Protein kinase" evidence="1">
    <location>
        <begin position="1"/>
        <end position="216"/>
    </location>
</feature>
<dbReference type="EMBL" id="CAJJDP010000001">
    <property type="protein sequence ID" value="CAD8132351.1"/>
    <property type="molecule type" value="Genomic_DNA"/>
</dbReference>
<dbReference type="InterPro" id="IPR000719">
    <property type="entry name" value="Prot_kinase_dom"/>
</dbReference>
<evidence type="ECO:0000313" key="3">
    <source>
        <dbReference type="Proteomes" id="UP000683925"/>
    </source>
</evidence>
<sequence length="437" mass="52181">MAQRILNSGPLDESQIIIQEKFLSKEKQILSKCIPQNKSHIRNVSFFCMKDNYLRYQTEQDNADSLEIWLSKQKNVNYWNILSQLLVGISQIHQLGFIGRSLKYEEIRVVDNNLIYRTFDYADRLSYAPENKLLKFSTYETDLWLVGAIMWRIIKGISIYDELQQSDNISEITLTFNFQRNEANIDQELYQLLSKMLQIYQNNRISLVQIFQYPKLNLPSTQVQTICNFYQKIQLKSVLKFRKYSFLRDYQLYLSKPSMPPRIFCFYLEDSPILKCFYQQYIEIQLLNFAYHLSFYFPNQDPEVLKELDKLIIQKMILISKKLKQQIILTILPTQFIGQEELFINDPNYHKLKNQIITQLNKLFEMNKKYFQDSELLNIQEIDHKFNSYSTDGNRTLMSCLLINILKNSSVNEKSHIYIQSLTLEKMFENEVQERLK</sequence>